<reference evidence="11" key="1">
    <citation type="journal article" date="2021" name="Nat. Commun.">
        <title>Genetic determinants of endophytism in the Arabidopsis root mycobiome.</title>
        <authorList>
            <person name="Mesny F."/>
            <person name="Miyauchi S."/>
            <person name="Thiergart T."/>
            <person name="Pickel B."/>
            <person name="Atanasova L."/>
            <person name="Karlsson M."/>
            <person name="Huettel B."/>
            <person name="Barry K.W."/>
            <person name="Haridas S."/>
            <person name="Chen C."/>
            <person name="Bauer D."/>
            <person name="Andreopoulos W."/>
            <person name="Pangilinan J."/>
            <person name="LaButti K."/>
            <person name="Riley R."/>
            <person name="Lipzen A."/>
            <person name="Clum A."/>
            <person name="Drula E."/>
            <person name="Henrissat B."/>
            <person name="Kohler A."/>
            <person name="Grigoriev I.V."/>
            <person name="Martin F.M."/>
            <person name="Hacquard S."/>
        </authorList>
    </citation>
    <scope>NUCLEOTIDE SEQUENCE</scope>
    <source>
        <strain evidence="11">MPI-SDFR-AT-0120</strain>
    </source>
</reference>
<proteinExistence type="inferred from homology"/>
<comment type="similarity">
    <text evidence="10">Belongs to the WD repeat SEC12 family.</text>
</comment>
<dbReference type="GO" id="GO:0000139">
    <property type="term" value="C:Golgi membrane"/>
    <property type="evidence" value="ECO:0007669"/>
    <property type="project" value="UniProtKB-SubCell"/>
</dbReference>
<dbReference type="GO" id="GO:0006888">
    <property type="term" value="P:endoplasmic reticulum to Golgi vesicle-mediated transport"/>
    <property type="evidence" value="ECO:0007669"/>
    <property type="project" value="UniProtKB-UniRule"/>
</dbReference>
<keyword evidence="3 10" id="KW-0812">Transmembrane</keyword>
<keyword evidence="2 10" id="KW-0853">WD repeat</keyword>
<evidence type="ECO:0000313" key="11">
    <source>
        <dbReference type="EMBL" id="KAH7088418.1"/>
    </source>
</evidence>
<comment type="caution">
    <text evidence="11">The sequence shown here is derived from an EMBL/GenBank/DDBJ whole genome shotgun (WGS) entry which is preliminary data.</text>
</comment>
<keyword evidence="8 10" id="KW-1133">Transmembrane helix</keyword>
<evidence type="ECO:0000256" key="8">
    <source>
        <dbReference type="ARBA" id="ARBA00022989"/>
    </source>
</evidence>
<dbReference type="PANTHER" id="PTHR23284:SF0">
    <property type="entry name" value="PROLACTIN REGULATORY ELEMENT-BINDING PROTEIN"/>
    <property type="match status" value="1"/>
</dbReference>
<protein>
    <recommendedName>
        <fullName evidence="10">Guanine nucleotide-exchange factor SEC12</fullName>
    </recommendedName>
</protein>
<dbReference type="EMBL" id="JAGMVJ010000008">
    <property type="protein sequence ID" value="KAH7088418.1"/>
    <property type="molecule type" value="Genomic_DNA"/>
</dbReference>
<keyword evidence="5 10" id="KW-0256">Endoplasmic reticulum</keyword>
<name>A0A8K0VYX9_9PLEO</name>
<keyword evidence="7 10" id="KW-0653">Protein transport</keyword>
<accession>A0A8K0VYX9</accession>
<sequence length="627" mass="68529">MSRPTISKAQTSYPIYAATWATSRPSQLIVGGGGGAGKHGVKNQISLFDFSSRAPSVEPVAEHEVSKDDSVTCLANLASGKDSLIVYAGNSSSEAEKLKGADMHFKAFEVKLPTSKPVDLSKEKGGSISPLSKTQLFTTPKAESARRETYQRLIRLSPPQRSASGTPNKRIGAIASGLAGDENQLVIFSATSNRPEAQDIITRVQLSAGQEANDVDILDQNDGRFRVVYITDHDVYVQDVDYDFARRQERTSKERKKAYSVPHPDVGDRKGKPRLRGVRWLSNSHLLLLSNKYNRTGVELVILHLYEEGPASVISRKKLPKHVAAATDMDVALLSSSEPNGAYQVVVAVGAIDMSLSVFTLDYHGSSRDSVSSFHKYATYDDVHPLQMTKVVFSPFYKPDAVAGRPAGPQYLRLASTSLGNTISVETFQLQIEDSRWVLQTARTRRIYTAATYLTISIVVAAIALMIQSLMDPEGHLTRGLIPAPLQNIAGKTFGEGLRAKRHQAALNNADTPAVKVERRIRDLLHLHNPPLGSASPQTEKALVVHHDPENDGKLSTEVHEGHEDVLKKHAEAKRWDELSHEDQQAWKQKLQDAGMWAVGEGETILKSIFFGQIGGLVGQVAQGVIG</sequence>
<evidence type="ECO:0000256" key="1">
    <source>
        <dbReference type="ARBA" id="ARBA00022448"/>
    </source>
</evidence>
<keyword evidence="1 10" id="KW-0813">Transport</keyword>
<dbReference type="PANTHER" id="PTHR23284">
    <property type="entry name" value="PROLACTIN REGULATORY ELEMENT BINDING PROTEIN"/>
    <property type="match status" value="1"/>
</dbReference>
<evidence type="ECO:0000256" key="3">
    <source>
        <dbReference type="ARBA" id="ARBA00022692"/>
    </source>
</evidence>
<dbReference type="Gene3D" id="2.130.10.10">
    <property type="entry name" value="YVTN repeat-like/Quinoprotein amine dehydrogenase"/>
    <property type="match status" value="1"/>
</dbReference>
<dbReference type="AlphaFoldDB" id="A0A8K0VYX9"/>
<feature type="transmembrane region" description="Helical" evidence="10">
    <location>
        <begin position="447"/>
        <end position="467"/>
    </location>
</feature>
<organism evidence="11 12">
    <name type="scientific">Paraphoma chrysanthemicola</name>
    <dbReference type="NCBI Taxonomy" id="798071"/>
    <lineage>
        <taxon>Eukaryota</taxon>
        <taxon>Fungi</taxon>
        <taxon>Dikarya</taxon>
        <taxon>Ascomycota</taxon>
        <taxon>Pezizomycotina</taxon>
        <taxon>Dothideomycetes</taxon>
        <taxon>Pleosporomycetidae</taxon>
        <taxon>Pleosporales</taxon>
        <taxon>Pleosporineae</taxon>
        <taxon>Phaeosphaeriaceae</taxon>
        <taxon>Paraphoma</taxon>
    </lineage>
</organism>
<dbReference type="OrthoDB" id="16538at2759"/>
<comment type="subcellular location">
    <subcellularLocation>
        <location evidence="10">Endoplasmic reticulum membrane</location>
        <topology evidence="10">Single-pass type II membrane protein</topology>
    </subcellularLocation>
    <subcellularLocation>
        <location evidence="10">Golgi apparatus membrane</location>
        <topology evidence="10">Single-pass type II membrane protein</topology>
    </subcellularLocation>
</comment>
<dbReference type="GO" id="GO:0005789">
    <property type="term" value="C:endoplasmic reticulum membrane"/>
    <property type="evidence" value="ECO:0007669"/>
    <property type="project" value="UniProtKB-SubCell"/>
</dbReference>
<gene>
    <name evidence="11" type="ORF">FB567DRAFT_524362</name>
</gene>
<evidence type="ECO:0000256" key="6">
    <source>
        <dbReference type="ARBA" id="ARBA00022892"/>
    </source>
</evidence>
<dbReference type="Proteomes" id="UP000813461">
    <property type="component" value="Unassembled WGS sequence"/>
</dbReference>
<dbReference type="GO" id="GO:0005085">
    <property type="term" value="F:guanyl-nucleotide exchange factor activity"/>
    <property type="evidence" value="ECO:0007669"/>
    <property type="project" value="InterPro"/>
</dbReference>
<keyword evidence="4 10" id="KW-0677">Repeat</keyword>
<keyword evidence="12" id="KW-1185">Reference proteome</keyword>
<evidence type="ECO:0000256" key="5">
    <source>
        <dbReference type="ARBA" id="ARBA00022824"/>
    </source>
</evidence>
<keyword evidence="6" id="KW-0931">ER-Golgi transport</keyword>
<evidence type="ECO:0000256" key="2">
    <source>
        <dbReference type="ARBA" id="ARBA00022574"/>
    </source>
</evidence>
<dbReference type="InterPro" id="IPR045260">
    <property type="entry name" value="Sec12-like"/>
</dbReference>
<keyword evidence="9 10" id="KW-0472">Membrane</keyword>
<dbReference type="GO" id="GO:0015031">
    <property type="term" value="P:protein transport"/>
    <property type="evidence" value="ECO:0007669"/>
    <property type="project" value="UniProtKB-KW"/>
</dbReference>
<evidence type="ECO:0000313" key="12">
    <source>
        <dbReference type="Proteomes" id="UP000813461"/>
    </source>
</evidence>
<evidence type="ECO:0000256" key="4">
    <source>
        <dbReference type="ARBA" id="ARBA00022737"/>
    </source>
</evidence>
<evidence type="ECO:0000256" key="9">
    <source>
        <dbReference type="ARBA" id="ARBA00023136"/>
    </source>
</evidence>
<evidence type="ECO:0000256" key="10">
    <source>
        <dbReference type="RuleBase" id="RU369019"/>
    </source>
</evidence>
<dbReference type="InterPro" id="IPR015943">
    <property type="entry name" value="WD40/YVTN_repeat-like_dom_sf"/>
</dbReference>
<comment type="function">
    <text evidence="10">Guanine nucleotide-exchange factor (GEF) required for the formation or budding of transport vesicles from the ER.</text>
</comment>
<evidence type="ECO:0000256" key="7">
    <source>
        <dbReference type="ARBA" id="ARBA00022927"/>
    </source>
</evidence>
<dbReference type="GO" id="GO:0003400">
    <property type="term" value="P:regulation of COPII vesicle coating"/>
    <property type="evidence" value="ECO:0007669"/>
    <property type="project" value="UniProtKB-UniRule"/>
</dbReference>